<gene>
    <name evidence="1" type="ORF">PGIGA_G00102220</name>
</gene>
<accession>A0ACC5XF86</accession>
<sequence>MPFSLTVPELSDSTGVRQCRSFFCICNMASSFCLYMLGVTLISGRLVLCDVTPSLFEAYLPGDIVLGILSSIHSTFTVFNASNRPYTLCEDFNPISFVQSLAIIQTIETINNSSFLPGIQLGYLMCDPCVCASKALHCVEHMLAVNGSLPVLIDYSNFSSPVKAFLGERYSELSIPVAKLLSLYMIPQISCTASAPILSDKLRYPSFFRVIPSDIYQTQALAKLMRHFSWDWVGVVTLDDDYGNAALENFLLAAEKVNVCVEFQEVLPTIDISEQSIKKVGDRIRSSSAQVVLLILRVQLVEMLFKEMIKTNTSRTWIASDAWSMAGSLMKMKDINKVGDILGFTFVTGEIPGFKDYLQNLKPSPGAWNNFVREYKQKSFSCIPGQNSENTHESACKTNPQEMNYDSLLNSVDLTATYNQRVAVYAIAHAIKKILECNNTACPGDVNFPLEKLVAILQTINFTLDNQTYSFNKNGDFDNGYDLIMWKNASDVRIPNVVGKFLISKKDVEVYEHKILWSNNTVPWSRCSETCLPGTEKKSVLNIPCCYKCTNCSEGYFSNTTDQDTCQKCPNGSSSLPGSSECQEWTVGYLKWSDAYSIAVMIGTGIGILLLIFSFIFFILHRDNPIIKDTLIYSCIMKFGLIVSFGGVIMFLGRPYLHHCMAQQAMYGLGFTLCVSCILMKAFRTFIAYVAHDPHTQHKLLKINKPFVIIGLFTAIQGLICIFWFVLDCPAVEKVELKSQLTMNHLCTQGASRICFWVMHAYIAVLAAVCFLLAFKGRDDETDPIVFSMLIHLFAWLCFIPVFITQYEQRPITQISAIMVSNYGVIFCHFTPKWFKIISEKVEYKNALKVMDSQSTETVSQSAIGSVSSEVSVDSLPLPSPMSSTLSDTADVEIPGGDNQRNIGSSEDSIMTPSTTSLEQLTVADDEMSDLGNVGNTDSSEDSIPIPRPLSTLSSTQDTDMSCWDNELSICGSEHTITIPSTSPDQLSIADDEMSDLDNVPNTDSSEDPIPISSTISTLSGTRDIDMSCWDNRLNRDTSEDTTITTITNTAQFTTTDTEMPNWYHRQNTVSIRRRRTRSF</sequence>
<keyword evidence="2" id="KW-1185">Reference proteome</keyword>
<proteinExistence type="predicted"/>
<evidence type="ECO:0000313" key="1">
    <source>
        <dbReference type="EMBL" id="MCI4389764.1"/>
    </source>
</evidence>
<comment type="caution">
    <text evidence="1">The sequence shown here is derived from an EMBL/GenBank/DDBJ whole genome shotgun (WGS) entry which is preliminary data.</text>
</comment>
<name>A0ACC5XF86_PANGG</name>
<organism evidence="1 2">
    <name type="scientific">Pangasianodon gigas</name>
    <name type="common">Mekong giant catfish</name>
    <name type="synonym">Pangasius gigas</name>
    <dbReference type="NCBI Taxonomy" id="30993"/>
    <lineage>
        <taxon>Eukaryota</taxon>
        <taxon>Metazoa</taxon>
        <taxon>Chordata</taxon>
        <taxon>Craniata</taxon>
        <taxon>Vertebrata</taxon>
        <taxon>Euteleostomi</taxon>
        <taxon>Actinopterygii</taxon>
        <taxon>Neopterygii</taxon>
        <taxon>Teleostei</taxon>
        <taxon>Ostariophysi</taxon>
        <taxon>Siluriformes</taxon>
        <taxon>Pangasiidae</taxon>
        <taxon>Pangasianodon</taxon>
    </lineage>
</organism>
<dbReference type="Proteomes" id="UP000829447">
    <property type="component" value="Linkage Group LG19"/>
</dbReference>
<reference evidence="1 2" key="1">
    <citation type="journal article" date="2022" name="bioRxiv">
        <title>An ancient truncated duplication of the anti-Mullerian hormone receptor type 2 gene is a potential conserved master sex determinant in the Pangasiidae catfish family.</title>
        <authorList>
            <person name="Wen M."/>
            <person name="Pan Q."/>
            <person name="Jouanno E."/>
            <person name="Montfort J."/>
            <person name="Zahm M."/>
            <person name="Cabau C."/>
            <person name="Klopp C."/>
            <person name="Iampietro C."/>
            <person name="Roques C."/>
            <person name="Bouchez O."/>
            <person name="Castinel A."/>
            <person name="Donnadieu C."/>
            <person name="Parrinello H."/>
            <person name="Poncet C."/>
            <person name="Belmonte E."/>
            <person name="Gautier V."/>
            <person name="Avarre J.-C."/>
            <person name="Dugue R."/>
            <person name="Gustiano R."/>
            <person name="Ha T.T.T."/>
            <person name="Campet M."/>
            <person name="Sriphairoj K."/>
            <person name="Ribolli J."/>
            <person name="de Almeida F.L."/>
            <person name="Desvignes T."/>
            <person name="Postlethwait J.H."/>
            <person name="Bucao C.F."/>
            <person name="Robinson-Rechavi M."/>
            <person name="Bobe J."/>
            <person name="Herpin A."/>
            <person name="Guiguen Y."/>
        </authorList>
    </citation>
    <scope>NUCLEOTIDE SEQUENCE [LARGE SCALE GENOMIC DNA]</scope>
    <source>
        <strain evidence="1">YG-Dec2019</strain>
    </source>
</reference>
<dbReference type="EMBL" id="CM040472">
    <property type="protein sequence ID" value="MCI4389764.1"/>
    <property type="molecule type" value="Genomic_DNA"/>
</dbReference>
<protein>
    <submittedName>
        <fullName evidence="1">Uncharacterized protein</fullName>
    </submittedName>
</protein>
<evidence type="ECO:0000313" key="2">
    <source>
        <dbReference type="Proteomes" id="UP000829447"/>
    </source>
</evidence>